<evidence type="ECO:0000259" key="1">
    <source>
        <dbReference type="PROSITE" id="PS51301"/>
    </source>
</evidence>
<dbReference type="GO" id="GO:0003677">
    <property type="term" value="F:DNA binding"/>
    <property type="evidence" value="ECO:0007669"/>
    <property type="project" value="InterPro"/>
</dbReference>
<organism evidence="2 3">
    <name type="scientific">Sphingomonas yabuuchiae</name>
    <dbReference type="NCBI Taxonomy" id="172044"/>
    <lineage>
        <taxon>Bacteria</taxon>
        <taxon>Pseudomonadati</taxon>
        <taxon>Pseudomonadota</taxon>
        <taxon>Alphaproteobacteria</taxon>
        <taxon>Sphingomonadales</taxon>
        <taxon>Sphingomonadaceae</taxon>
        <taxon>Sphingomonas</taxon>
    </lineage>
</organism>
<dbReference type="Pfam" id="PF26567">
    <property type="entry name" value="BstA_C"/>
    <property type="match status" value="1"/>
</dbReference>
<reference evidence="2" key="1">
    <citation type="submission" date="2021-01" db="EMBL/GenBank/DDBJ databases">
        <title>Genome Sequencing of Type Strains.</title>
        <authorList>
            <person name="Lemaire J.F."/>
            <person name="Inderbitzin P."/>
            <person name="Collins S.B."/>
            <person name="Wespe N."/>
            <person name="Knight-Connoni V."/>
        </authorList>
    </citation>
    <scope>NUCLEOTIDE SEQUENCE</scope>
    <source>
        <strain evidence="2">DSM 14562</strain>
    </source>
</reference>
<comment type="caution">
    <text evidence="2">The sequence shown here is derived from an EMBL/GenBank/DDBJ whole genome shotgun (WGS) entry which is preliminary data.</text>
</comment>
<dbReference type="Pfam" id="PF04383">
    <property type="entry name" value="KilA-N"/>
    <property type="match status" value="1"/>
</dbReference>
<dbReference type="SMART" id="SM01252">
    <property type="entry name" value="KilA-N"/>
    <property type="match status" value="1"/>
</dbReference>
<evidence type="ECO:0000313" key="2">
    <source>
        <dbReference type="EMBL" id="MBN3557674.1"/>
    </source>
</evidence>
<proteinExistence type="predicted"/>
<protein>
    <submittedName>
        <fullName evidence="2">KilA-N domain-containing protein</fullName>
    </submittedName>
</protein>
<gene>
    <name evidence="2" type="ORF">JYA60_05475</name>
</gene>
<sequence length="286" mass="31908">MVNEPFGHTEGCNMTTQYELVPHTYQGALVQQRADDGYINATAMCKAAAKEWSHYAANASTKAFLGALEGSLGIPRDPIVQSITVGANDARGTWVHPQVAIHLAQWLSPEFAVKVTEWVYEWMSGKRPSDRPWAQFQDRVSLVYDSVPLGYFCVFREIADLIASLISNGADPGTRMLLDISVGWHWGTHWTKTRLDIKYGPRASFPHNYPPYFPQAMSNPQPAKCYPEDALPAFRKWMREVYVPLKMPAYLRDQVAQGKLAAPIANNALAALAQRDAGRANLMIGR</sequence>
<dbReference type="InterPro" id="IPR058744">
    <property type="entry name" value="BstA-like_C"/>
</dbReference>
<dbReference type="InterPro" id="IPR017880">
    <property type="entry name" value="KilA_N"/>
</dbReference>
<dbReference type="InterPro" id="IPR036887">
    <property type="entry name" value="HTH_APSES_sf"/>
</dbReference>
<dbReference type="SUPFAM" id="SSF54616">
    <property type="entry name" value="DNA-binding domain of Mlu1-box binding protein MBP1"/>
    <property type="match status" value="1"/>
</dbReference>
<evidence type="ECO:0000313" key="3">
    <source>
        <dbReference type="Proteomes" id="UP000704529"/>
    </source>
</evidence>
<dbReference type="InterPro" id="IPR018004">
    <property type="entry name" value="KilA/APSES_HTH"/>
</dbReference>
<dbReference type="PROSITE" id="PS51301">
    <property type="entry name" value="KILA_N"/>
    <property type="match status" value="1"/>
</dbReference>
<accession>A0AA40ZXF7</accession>
<dbReference type="EMBL" id="JAFHKU010000119">
    <property type="protein sequence ID" value="MBN3557674.1"/>
    <property type="molecule type" value="Genomic_DNA"/>
</dbReference>
<name>A0AA40ZXF7_9SPHN</name>
<feature type="domain" description="KilA-N" evidence="1">
    <location>
        <begin position="19"/>
        <end position="122"/>
    </location>
</feature>
<dbReference type="RefSeq" id="WP_184106483.1">
    <property type="nucleotide sequence ID" value="NZ_JACHNX010000019.1"/>
</dbReference>
<dbReference type="Proteomes" id="UP000704529">
    <property type="component" value="Unassembled WGS sequence"/>
</dbReference>
<dbReference type="AlphaFoldDB" id="A0AA40ZXF7"/>